<dbReference type="EMBL" id="JBHSNF010000001">
    <property type="protein sequence ID" value="MFC5525129.1"/>
    <property type="molecule type" value="Genomic_DNA"/>
</dbReference>
<gene>
    <name evidence="2" type="ORF">ACFPPA_05175</name>
</gene>
<comment type="caution">
    <text evidence="2">The sequence shown here is derived from an EMBL/GenBank/DDBJ whole genome shotgun (WGS) entry which is preliminary data.</text>
</comment>
<evidence type="ECO:0000256" key="1">
    <source>
        <dbReference type="SAM" id="MobiDB-lite"/>
    </source>
</evidence>
<reference evidence="3" key="1">
    <citation type="journal article" date="2019" name="Int. J. Syst. Evol. Microbiol.">
        <title>The Global Catalogue of Microorganisms (GCM) 10K type strain sequencing project: providing services to taxonomists for standard genome sequencing and annotation.</title>
        <authorList>
            <consortium name="The Broad Institute Genomics Platform"/>
            <consortium name="The Broad Institute Genome Sequencing Center for Infectious Disease"/>
            <person name="Wu L."/>
            <person name="Ma J."/>
        </authorList>
    </citation>
    <scope>NUCLEOTIDE SEQUENCE [LARGE SCALE GENOMIC DNA]</scope>
    <source>
        <strain evidence="3">CGMCC 1.16619</strain>
    </source>
</reference>
<accession>A0ABW0QQU9</accession>
<organism evidence="2 3">
    <name type="scientific">Rhodanobacter ginsengisoli</name>
    <dbReference type="NCBI Taxonomy" id="418646"/>
    <lineage>
        <taxon>Bacteria</taxon>
        <taxon>Pseudomonadati</taxon>
        <taxon>Pseudomonadota</taxon>
        <taxon>Gammaproteobacteria</taxon>
        <taxon>Lysobacterales</taxon>
        <taxon>Rhodanobacteraceae</taxon>
        <taxon>Rhodanobacter</taxon>
    </lineage>
</organism>
<sequence length="316" mass="34137">MKMHDFPRVHLQRGLPAIACLLLAFPLAAIGQIYRGTSSMPSPGHPTAASYDSDPDFGSQSFGHDNTPEADARPGEYYFRIAAAAFRKKQYDYAIDMYTIAASWAYKPAEYNLGVMYFRGQGVPVDRPLGTAWMVLAAERDTEHYVAVRDLFVSLLDDAEFSKADALFGQLQPTYGDATALHKAEVRWAQTRAAMTGSHVGGVTGPLSIGAPGGTGRGGTAALVVNQNVRGTQLAGGRPSMNMLIGAQQSVNATVFQEDHLQGTIAYRQFRLSDNPYDVKFLNNSIGITSVGPLQVIKHKPDASPSDKSAEDTPHD</sequence>
<keyword evidence="3" id="KW-1185">Reference proteome</keyword>
<dbReference type="SMART" id="SM00671">
    <property type="entry name" value="SEL1"/>
    <property type="match status" value="1"/>
</dbReference>
<name>A0ABW0QQU9_9GAMM</name>
<evidence type="ECO:0000313" key="3">
    <source>
        <dbReference type="Proteomes" id="UP001596114"/>
    </source>
</evidence>
<proteinExistence type="predicted"/>
<dbReference type="RefSeq" id="WP_377317920.1">
    <property type="nucleotide sequence ID" value="NZ_JBHSNF010000001.1"/>
</dbReference>
<feature type="region of interest" description="Disordered" evidence="1">
    <location>
        <begin position="44"/>
        <end position="70"/>
    </location>
</feature>
<dbReference type="InterPro" id="IPR011990">
    <property type="entry name" value="TPR-like_helical_dom_sf"/>
</dbReference>
<protein>
    <submittedName>
        <fullName evidence="2">Sel1 repeat family protein</fullName>
    </submittedName>
</protein>
<dbReference type="Proteomes" id="UP001596114">
    <property type="component" value="Unassembled WGS sequence"/>
</dbReference>
<evidence type="ECO:0000313" key="2">
    <source>
        <dbReference type="EMBL" id="MFC5525129.1"/>
    </source>
</evidence>
<dbReference type="SUPFAM" id="SSF81901">
    <property type="entry name" value="HCP-like"/>
    <property type="match status" value="1"/>
</dbReference>
<dbReference type="Gene3D" id="1.25.40.10">
    <property type="entry name" value="Tetratricopeptide repeat domain"/>
    <property type="match status" value="1"/>
</dbReference>
<dbReference type="Pfam" id="PF08238">
    <property type="entry name" value="Sel1"/>
    <property type="match status" value="1"/>
</dbReference>
<dbReference type="InterPro" id="IPR006597">
    <property type="entry name" value="Sel1-like"/>
</dbReference>